<keyword evidence="1" id="KW-0723">Serine/threonine-protein kinase</keyword>
<dbReference type="GO" id="GO:0004674">
    <property type="term" value="F:protein serine/threonine kinase activity"/>
    <property type="evidence" value="ECO:0007669"/>
    <property type="project" value="UniProtKB-KW"/>
</dbReference>
<reference evidence="1" key="2">
    <citation type="journal article" date="2014" name="ISME J.">
        <title>Microbial stratification in low pH oxic and suboxic macroscopic growths along an acid mine drainage.</title>
        <authorList>
            <person name="Mendez-Garcia C."/>
            <person name="Mesa V."/>
            <person name="Sprenger R.R."/>
            <person name="Richter M."/>
            <person name="Diez M.S."/>
            <person name="Solano J."/>
            <person name="Bargiela R."/>
            <person name="Golyshina O.V."/>
            <person name="Manteca A."/>
            <person name="Ramos J.L."/>
            <person name="Gallego J.R."/>
            <person name="Llorente I."/>
            <person name="Martins Dos Santos V.A."/>
            <person name="Jensen O.N."/>
            <person name="Pelaez A.I."/>
            <person name="Sanchez J."/>
            <person name="Ferrer M."/>
        </authorList>
    </citation>
    <scope>NUCLEOTIDE SEQUENCE</scope>
</reference>
<keyword evidence="1" id="KW-0418">Kinase</keyword>
<reference evidence="1" key="1">
    <citation type="submission" date="2013-08" db="EMBL/GenBank/DDBJ databases">
        <authorList>
            <person name="Mendez C."/>
            <person name="Richter M."/>
            <person name="Ferrer M."/>
            <person name="Sanchez J."/>
        </authorList>
    </citation>
    <scope>NUCLEOTIDE SEQUENCE</scope>
</reference>
<feature type="non-terminal residue" evidence="1">
    <location>
        <position position="73"/>
    </location>
</feature>
<sequence length="73" mass="8519">MGEQDDRTTLKKLIDMDEFKNSSFITDKTESLVFDQRTLESIYKIFKDFDIRSLDYPISSGKESLVYKAIGQK</sequence>
<organism evidence="1">
    <name type="scientific">mine drainage metagenome</name>
    <dbReference type="NCBI Taxonomy" id="410659"/>
    <lineage>
        <taxon>unclassified sequences</taxon>
        <taxon>metagenomes</taxon>
        <taxon>ecological metagenomes</taxon>
    </lineage>
</organism>
<evidence type="ECO:0000313" key="1">
    <source>
        <dbReference type="EMBL" id="EQD33402.1"/>
    </source>
</evidence>
<gene>
    <name evidence="1" type="ORF">B2A_13164</name>
</gene>
<name>T0YNB2_9ZZZZ</name>
<protein>
    <submittedName>
        <fullName evidence="1">Serine/threonine protein kinase</fullName>
    </submittedName>
</protein>
<keyword evidence="1" id="KW-0808">Transferase</keyword>
<comment type="caution">
    <text evidence="1">The sequence shown here is derived from an EMBL/GenBank/DDBJ whole genome shotgun (WGS) entry which is preliminary data.</text>
</comment>
<dbReference type="EMBL" id="AUZZ01009526">
    <property type="protein sequence ID" value="EQD33402.1"/>
    <property type="molecule type" value="Genomic_DNA"/>
</dbReference>
<accession>T0YNB2</accession>
<dbReference type="AlphaFoldDB" id="T0YNB2"/>
<proteinExistence type="predicted"/>